<dbReference type="HAMAP" id="MF_00039">
    <property type="entry name" value="Adenylate_kinase_AK6"/>
    <property type="match status" value="1"/>
</dbReference>
<evidence type="ECO:0000313" key="8">
    <source>
        <dbReference type="EMBL" id="GIX63789.1"/>
    </source>
</evidence>
<dbReference type="RefSeq" id="XP_067715858.1">
    <property type="nucleotide sequence ID" value="XM_067859757.1"/>
</dbReference>
<comment type="subunit">
    <text evidence="7">Interacts with small ribosomal subunit protein uS11. Not a structural component of 43S pre-ribosomes, but transiently interacts with them by binding to uS11.</text>
</comment>
<dbReference type="PANTHER" id="PTHR12595">
    <property type="entry name" value="POS9-ACTIVATING FACTOR FAP7-RELATED"/>
    <property type="match status" value="1"/>
</dbReference>
<keyword evidence="3 7" id="KW-0808">Transferase</keyword>
<comment type="catalytic activity">
    <reaction evidence="7">
        <text>ATP + H2O = ADP + phosphate + H(+)</text>
        <dbReference type="Rhea" id="RHEA:13065"/>
        <dbReference type="ChEBI" id="CHEBI:15377"/>
        <dbReference type="ChEBI" id="CHEBI:15378"/>
        <dbReference type="ChEBI" id="CHEBI:30616"/>
        <dbReference type="ChEBI" id="CHEBI:43474"/>
        <dbReference type="ChEBI" id="CHEBI:456216"/>
    </reaction>
</comment>
<feature type="binding site" evidence="7">
    <location>
        <position position="18"/>
    </location>
    <ligand>
        <name>ATP</name>
        <dbReference type="ChEBI" id="CHEBI:30616"/>
    </ligand>
</feature>
<name>A0AAV4LUT4_BABCB</name>
<evidence type="ECO:0000256" key="7">
    <source>
        <dbReference type="HAMAP-Rule" id="MF_03173"/>
    </source>
</evidence>
<feature type="region of interest" description="NMPbind" evidence="7">
    <location>
        <begin position="35"/>
        <end position="58"/>
    </location>
</feature>
<dbReference type="AlphaFoldDB" id="A0AAV4LUT4"/>
<dbReference type="GO" id="GO:0006364">
    <property type="term" value="P:rRNA processing"/>
    <property type="evidence" value="ECO:0007669"/>
    <property type="project" value="UniProtKB-KW"/>
</dbReference>
<feature type="binding site" evidence="7">
    <location>
        <position position="112"/>
    </location>
    <ligand>
        <name>ATP</name>
        <dbReference type="ChEBI" id="CHEBI:30616"/>
    </ligand>
</feature>
<feature type="binding site" evidence="7">
    <location>
        <position position="19"/>
    </location>
    <ligand>
        <name>ATP</name>
        <dbReference type="ChEBI" id="CHEBI:30616"/>
    </ligand>
</feature>
<gene>
    <name evidence="8" type="ORF">BcabD6B2_32240</name>
</gene>
<accession>A0AAV4LUT4</accession>
<keyword evidence="5 7" id="KW-0418">Kinase</keyword>
<keyword evidence="4 7" id="KW-0547">Nucleotide-binding</keyword>
<evidence type="ECO:0000256" key="2">
    <source>
        <dbReference type="ARBA" id="ARBA00022552"/>
    </source>
</evidence>
<reference evidence="8 9" key="1">
    <citation type="submission" date="2021-06" db="EMBL/GenBank/DDBJ databases">
        <title>Genome sequence of Babesia caballi.</title>
        <authorList>
            <person name="Yamagishi J."/>
            <person name="Kidaka T."/>
            <person name="Ochi A."/>
        </authorList>
    </citation>
    <scope>NUCLEOTIDE SEQUENCE [LARGE SCALE GENOMIC DNA]</scope>
    <source>
        <strain evidence="8">USDA-D6B2</strain>
    </source>
</reference>
<evidence type="ECO:0000256" key="6">
    <source>
        <dbReference type="ARBA" id="ARBA00022840"/>
    </source>
</evidence>
<comment type="caution">
    <text evidence="7">Lacks conserved residue(s) required for the propagation of feature annotation.</text>
</comment>
<dbReference type="EC" id="2.7.4.3" evidence="7"/>
<dbReference type="Gene3D" id="3.40.50.300">
    <property type="entry name" value="P-loop containing nucleotide triphosphate hydrolases"/>
    <property type="match status" value="1"/>
</dbReference>
<dbReference type="Proteomes" id="UP001497744">
    <property type="component" value="Unassembled WGS sequence"/>
</dbReference>
<feature type="binding site" evidence="7">
    <location>
        <position position="17"/>
    </location>
    <ligand>
        <name>ATP</name>
        <dbReference type="ChEBI" id="CHEBI:30616"/>
    </ligand>
</feature>
<dbReference type="GO" id="GO:0042274">
    <property type="term" value="P:ribosomal small subunit biogenesis"/>
    <property type="evidence" value="ECO:0007669"/>
    <property type="project" value="UniProtKB-UniRule"/>
</dbReference>
<evidence type="ECO:0000256" key="5">
    <source>
        <dbReference type="ARBA" id="ARBA00022777"/>
    </source>
</evidence>
<keyword evidence="7" id="KW-0539">Nucleus</keyword>
<dbReference type="EMBL" id="BPLF01000002">
    <property type="protein sequence ID" value="GIX63789.1"/>
    <property type="molecule type" value="Genomic_DNA"/>
</dbReference>
<dbReference type="SUPFAM" id="SSF52540">
    <property type="entry name" value="P-loop containing nucleoside triphosphate hydrolases"/>
    <property type="match status" value="1"/>
</dbReference>
<feature type="binding site" evidence="7">
    <location>
        <position position="15"/>
    </location>
    <ligand>
        <name>ATP</name>
        <dbReference type="ChEBI" id="CHEBI:30616"/>
    </ligand>
</feature>
<dbReference type="GO" id="GO:0004017">
    <property type="term" value="F:AMP kinase activity"/>
    <property type="evidence" value="ECO:0007669"/>
    <property type="project" value="UniProtKB-UniRule"/>
</dbReference>
<dbReference type="InterPro" id="IPR027417">
    <property type="entry name" value="P-loop_NTPase"/>
</dbReference>
<keyword evidence="2 7" id="KW-0698">rRNA processing</keyword>
<dbReference type="GO" id="GO:0005737">
    <property type="term" value="C:cytoplasm"/>
    <property type="evidence" value="ECO:0007669"/>
    <property type="project" value="UniProtKB-SubCell"/>
</dbReference>
<proteinExistence type="inferred from homology"/>
<comment type="caution">
    <text evidence="8">The sequence shown here is derived from an EMBL/GenBank/DDBJ whole genome shotgun (WGS) entry which is preliminary data.</text>
</comment>
<evidence type="ECO:0000256" key="3">
    <source>
        <dbReference type="ARBA" id="ARBA00022679"/>
    </source>
</evidence>
<feature type="region of interest" description="LID" evidence="7">
    <location>
        <begin position="111"/>
        <end position="121"/>
    </location>
</feature>
<keyword evidence="9" id="KW-1185">Reference proteome</keyword>
<comment type="subcellular location">
    <subcellularLocation>
        <location evidence="7">Cytoplasm</location>
    </subcellularLocation>
    <subcellularLocation>
        <location evidence="7">Nucleus</location>
    </subcellularLocation>
</comment>
<protein>
    <recommendedName>
        <fullName evidence="7">Adenylate kinase isoenzyme 6 homolog</fullName>
        <shortName evidence="7">AK6</shortName>
        <ecNumber evidence="7">2.7.4.3</ecNumber>
    </recommendedName>
    <alternativeName>
        <fullName evidence="7">Dual activity adenylate kinase/ATPase</fullName>
        <shortName evidence="7">AK/ATPase</shortName>
    </alternativeName>
</protein>
<evidence type="ECO:0000313" key="9">
    <source>
        <dbReference type="Proteomes" id="UP001497744"/>
    </source>
</evidence>
<dbReference type="GO" id="GO:0005524">
    <property type="term" value="F:ATP binding"/>
    <property type="evidence" value="ECO:0007669"/>
    <property type="project" value="UniProtKB-KW"/>
</dbReference>
<comment type="function">
    <text evidence="7">Broad-specificity nucleoside monophosphate (NMP) kinase that catalyzes the reversible transfer of the terminal phosphate group between nucleoside triphosphates and monophosphates. Has also ATPase activity. Involved in the late cytoplasmic maturation steps of the 40S ribosomal particles, specifically 18S rRNA maturation. While NMP activity is not required for ribosome maturation, ATPase activity is. Associates transiently with small ribosomal subunit protein uS11. ATP hydrolysis breaks the interaction with uS11. May temporarily remove uS11 from the ribosome to enable a conformational change of the ribosomal RNA that is needed for the final maturation step of the small ribosomal subunit. Its NMP activity may have a role in nuclear energy homeostasis.</text>
</comment>
<comment type="catalytic activity">
    <reaction evidence="7">
        <text>AMP + ATP = 2 ADP</text>
        <dbReference type="Rhea" id="RHEA:12973"/>
        <dbReference type="ChEBI" id="CHEBI:30616"/>
        <dbReference type="ChEBI" id="CHEBI:456215"/>
        <dbReference type="ChEBI" id="CHEBI:456216"/>
        <dbReference type="EC" id="2.7.4.3"/>
    </reaction>
</comment>
<sequence>MRENGPNILVTGTPGVGKTTLCRRFAAESGLKHLNVAELIEEQKLHAGWDEELQCSIYDDRKLRKALARLGLSSGGFLLDFHSVEGIDEDDVDHVVVLSVEIETLSKRLAARGYPDRKIDENVEAEIFKVCLQDAADLFGAERVTELPHNTEEESLRALEHIKRLADGLGRQYAVGDVNELLVRRLNGVFAGPAHARYLRQARDGGAELPGPGDLRDEVNDAGGQRGGAVGGAQDHGGLAGGVFAERRELAGHLQVRAQPGDELRRVLHLRVAAHGQQLLEAVDGAAQVLLRYLAVVDHHLLEGARDSHLAARHVQDGQDVERVAAALEVAAVVELLEDLLAPLEHQVVGVDGVPDVAQHRKGALQGLLRALVAAHDVLDLLHFARAADERGGVGVLQPGVVDVAHTVAVVARPRARLGVEAAPFLLVRYQHVLRHPAAGDADLVALGVVDHDDAGIAAVDAL</sequence>
<keyword evidence="6 7" id="KW-0067">ATP-binding</keyword>
<evidence type="ECO:0000256" key="1">
    <source>
        <dbReference type="ARBA" id="ARBA00022517"/>
    </source>
</evidence>
<comment type="similarity">
    <text evidence="7">Belongs to the adenylate kinase family. AK6 subfamily.</text>
</comment>
<dbReference type="Pfam" id="PF13238">
    <property type="entry name" value="AAA_18"/>
    <property type="match status" value="1"/>
</dbReference>
<dbReference type="GO" id="GO:0005634">
    <property type="term" value="C:nucleus"/>
    <property type="evidence" value="ECO:0007669"/>
    <property type="project" value="UniProtKB-SubCell"/>
</dbReference>
<organism evidence="8 9">
    <name type="scientific">Babesia caballi</name>
    <dbReference type="NCBI Taxonomy" id="5871"/>
    <lineage>
        <taxon>Eukaryota</taxon>
        <taxon>Sar</taxon>
        <taxon>Alveolata</taxon>
        <taxon>Apicomplexa</taxon>
        <taxon>Aconoidasida</taxon>
        <taxon>Piroplasmida</taxon>
        <taxon>Babesiidae</taxon>
        <taxon>Babesia</taxon>
    </lineage>
</organism>
<dbReference type="GeneID" id="94195270"/>
<keyword evidence="1 7" id="KW-0690">Ribosome biogenesis</keyword>
<dbReference type="GO" id="GO:0016887">
    <property type="term" value="F:ATP hydrolysis activity"/>
    <property type="evidence" value="ECO:0007669"/>
    <property type="project" value="UniProtKB-UniRule"/>
</dbReference>
<evidence type="ECO:0000256" key="4">
    <source>
        <dbReference type="ARBA" id="ARBA00022741"/>
    </source>
</evidence>
<dbReference type="InterPro" id="IPR020618">
    <property type="entry name" value="Adenyl_kinase_AK6"/>
</dbReference>
<keyword evidence="7" id="KW-0963">Cytoplasm</keyword>
<feature type="binding site" evidence="7">
    <location>
        <position position="20"/>
    </location>
    <ligand>
        <name>ATP</name>
        <dbReference type="ChEBI" id="CHEBI:30616"/>
    </ligand>
</feature>
<dbReference type="PANTHER" id="PTHR12595:SF0">
    <property type="entry name" value="ADENYLATE KINASE ISOENZYME 6"/>
    <property type="match status" value="1"/>
</dbReference>